<keyword evidence="4" id="KW-1133">Transmembrane helix</keyword>
<dbReference type="InterPro" id="IPR043128">
    <property type="entry name" value="Rev_trsase/Diguanyl_cyclase"/>
</dbReference>
<keyword evidence="4" id="KW-0472">Membrane</keyword>
<evidence type="ECO:0000256" key="1">
    <source>
        <dbReference type="ARBA" id="ARBA00001946"/>
    </source>
</evidence>
<keyword evidence="4" id="KW-0812">Transmembrane</keyword>
<feature type="transmembrane region" description="Helical" evidence="4">
    <location>
        <begin position="388"/>
        <end position="407"/>
    </location>
</feature>
<comment type="cofactor">
    <cofactor evidence="1">
        <name>Mg(2+)</name>
        <dbReference type="ChEBI" id="CHEBI:18420"/>
    </cofactor>
</comment>
<comment type="catalytic activity">
    <reaction evidence="3">
        <text>2 GTP = 3',3'-c-di-GMP + 2 diphosphate</text>
        <dbReference type="Rhea" id="RHEA:24898"/>
        <dbReference type="ChEBI" id="CHEBI:33019"/>
        <dbReference type="ChEBI" id="CHEBI:37565"/>
        <dbReference type="ChEBI" id="CHEBI:58805"/>
        <dbReference type="EC" id="2.7.7.65"/>
    </reaction>
</comment>
<dbReference type="SUPFAM" id="SSF55073">
    <property type="entry name" value="Nucleotide cyclase"/>
    <property type="match status" value="1"/>
</dbReference>
<evidence type="ECO:0000313" key="7">
    <source>
        <dbReference type="EMBL" id="XIA19429.1"/>
    </source>
</evidence>
<dbReference type="SMART" id="SM00267">
    <property type="entry name" value="GGDEF"/>
    <property type="match status" value="1"/>
</dbReference>
<dbReference type="InterPro" id="IPR000160">
    <property type="entry name" value="GGDEF_dom"/>
</dbReference>
<feature type="chain" id="PRO_5044506243" description="diguanylate cyclase" evidence="5">
    <location>
        <begin position="26"/>
        <end position="589"/>
    </location>
</feature>
<dbReference type="PROSITE" id="PS50887">
    <property type="entry name" value="GGDEF"/>
    <property type="match status" value="1"/>
</dbReference>
<dbReference type="InterPro" id="IPR011990">
    <property type="entry name" value="TPR-like_helical_dom_sf"/>
</dbReference>
<dbReference type="InterPro" id="IPR050469">
    <property type="entry name" value="Diguanylate_Cyclase"/>
</dbReference>
<evidence type="ECO:0000256" key="2">
    <source>
        <dbReference type="ARBA" id="ARBA00012528"/>
    </source>
</evidence>
<dbReference type="EMBL" id="CP170721">
    <property type="protein sequence ID" value="XIA19429.1"/>
    <property type="molecule type" value="Genomic_DNA"/>
</dbReference>
<dbReference type="SUPFAM" id="SSF48452">
    <property type="entry name" value="TPR-like"/>
    <property type="match status" value="1"/>
</dbReference>
<dbReference type="PANTHER" id="PTHR45138">
    <property type="entry name" value="REGULATORY COMPONENTS OF SENSORY TRANSDUCTION SYSTEM"/>
    <property type="match status" value="1"/>
</dbReference>
<feature type="domain" description="GGDEF" evidence="6">
    <location>
        <begin position="448"/>
        <end position="581"/>
    </location>
</feature>
<feature type="signal peptide" evidence="5">
    <location>
        <begin position="1"/>
        <end position="25"/>
    </location>
</feature>
<dbReference type="NCBIfam" id="TIGR00254">
    <property type="entry name" value="GGDEF"/>
    <property type="match status" value="1"/>
</dbReference>
<organism evidence="7">
    <name type="scientific">Rhodanobacter sp. FW102-FHT14D07</name>
    <dbReference type="NCBI Taxonomy" id="3351462"/>
    <lineage>
        <taxon>Bacteria</taxon>
        <taxon>Pseudomonadati</taxon>
        <taxon>Pseudomonadota</taxon>
        <taxon>Gammaproteobacteria</taxon>
        <taxon>Lysobacterales</taxon>
        <taxon>Rhodanobacteraceae</taxon>
        <taxon>Rhodanobacter</taxon>
    </lineage>
</organism>
<evidence type="ECO:0000256" key="5">
    <source>
        <dbReference type="SAM" id="SignalP"/>
    </source>
</evidence>
<dbReference type="CDD" id="cd01949">
    <property type="entry name" value="GGDEF"/>
    <property type="match status" value="1"/>
</dbReference>
<dbReference type="AlphaFoldDB" id="A0AB74UXC2"/>
<dbReference type="Gene3D" id="1.25.40.10">
    <property type="entry name" value="Tetratricopeptide repeat domain"/>
    <property type="match status" value="1"/>
</dbReference>
<proteinExistence type="predicted"/>
<dbReference type="InterPro" id="IPR029787">
    <property type="entry name" value="Nucleotide_cyclase"/>
</dbReference>
<evidence type="ECO:0000256" key="3">
    <source>
        <dbReference type="ARBA" id="ARBA00034247"/>
    </source>
</evidence>
<reference evidence="7" key="1">
    <citation type="submission" date="2024-10" db="EMBL/GenBank/DDBJ databases">
        <authorList>
            <person name="Lesea H.P."/>
            <person name="Kuehl J.V."/>
            <person name="Chandonia J.-M."/>
        </authorList>
    </citation>
    <scope>NUCLEOTIDE SEQUENCE</scope>
    <source>
        <strain evidence="7">FW102-FHT14D07</strain>
    </source>
</reference>
<sequence length="589" mass="65107">MRGNTPWIPAGLFCLACLVAPVLFAGATAASPAQLLERAENLKTSDHVEFGALLKQLEGGEMRLSAQEQLHLRYLRAFQIGYGGHYDSAISLMNSVIEQSADPILRFRASATSINFLEISAHYEEAFSRLHQLLLQLPQISDQAVRLQILSIATQLYIEAGQYDLATQYVDPLVRDSPAGKGECKAMTLKLQVLYKSRQLQSLGNQFQSGIDSCVKAGEPIFVGAIQSFVAGFNLQHDRVDDAIKLLKDGYGAVKRTRYPPLISTFDAMLAEAYWRGGKHELARQYALDAIANGIKNEYTESVTTAYRMLYLVDKEQGDALAALASLEKYTEADKGYLSDVSARALAFQVVNQKVLAKKLQVDTLAKQNKILQLQQALSKKAVEAGRLWIILLVLLLCSIGFITYRIRRSQLKFMKLARRDGLTGIFNRQHFVGEAERLLQYCRKSDRVACLVLLDLDHFKQVNDTHGHAVGDRVLRRAVAACQAHLRSTDLFGRLGGEEFGVLLPECGLDQAVARVEQIRLAIASVSLGEDAPNVAVSASFGVATVANSGYELRQLMTDADDALYEAKREGRNRVNLSSSRHVQLSLV</sequence>
<name>A0AB74UXC2_9GAMM</name>
<gene>
    <name evidence="7" type="ORF">ACFYG5_04600</name>
</gene>
<protein>
    <recommendedName>
        <fullName evidence="2">diguanylate cyclase</fullName>
        <ecNumber evidence="2">2.7.7.65</ecNumber>
    </recommendedName>
</protein>
<dbReference type="EC" id="2.7.7.65" evidence="2"/>
<evidence type="ECO:0000259" key="6">
    <source>
        <dbReference type="PROSITE" id="PS50887"/>
    </source>
</evidence>
<dbReference type="PANTHER" id="PTHR45138:SF9">
    <property type="entry name" value="DIGUANYLATE CYCLASE DGCM-RELATED"/>
    <property type="match status" value="1"/>
</dbReference>
<keyword evidence="5" id="KW-0732">Signal</keyword>
<dbReference type="Pfam" id="PF00990">
    <property type="entry name" value="GGDEF"/>
    <property type="match status" value="1"/>
</dbReference>
<dbReference type="Gene3D" id="3.30.70.270">
    <property type="match status" value="1"/>
</dbReference>
<dbReference type="RefSeq" id="WP_395119282.1">
    <property type="nucleotide sequence ID" value="NZ_CP170721.1"/>
</dbReference>
<accession>A0AB74UXC2</accession>
<dbReference type="FunFam" id="3.30.70.270:FF:000001">
    <property type="entry name" value="Diguanylate cyclase domain protein"/>
    <property type="match status" value="1"/>
</dbReference>
<evidence type="ECO:0000256" key="4">
    <source>
        <dbReference type="SAM" id="Phobius"/>
    </source>
</evidence>
<dbReference type="GO" id="GO:0052621">
    <property type="term" value="F:diguanylate cyclase activity"/>
    <property type="evidence" value="ECO:0007669"/>
    <property type="project" value="UniProtKB-EC"/>
</dbReference>